<dbReference type="AlphaFoldDB" id="A0A2S9YTI8"/>
<dbReference type="InterPro" id="IPR036388">
    <property type="entry name" value="WH-like_DNA-bd_sf"/>
</dbReference>
<dbReference type="InterPro" id="IPR052520">
    <property type="entry name" value="ATL_DNA_repair"/>
</dbReference>
<protein>
    <submittedName>
        <fullName evidence="3">Methylated-DNA--protein-cysteine methyltransferase</fullName>
        <ecNumber evidence="3">2.1.1.63</ecNumber>
    </submittedName>
</protein>
<keyword evidence="1" id="KW-0227">DNA damage</keyword>
<gene>
    <name evidence="3" type="primary">ogt_1</name>
    <name evidence="3" type="ORF">ENSA7_17120</name>
</gene>
<feature type="domain" description="Methylated-DNA-[protein]-cysteine S-methyltransferase DNA binding" evidence="2">
    <location>
        <begin position="11"/>
        <end position="88"/>
    </location>
</feature>
<dbReference type="GO" id="GO:0003908">
    <property type="term" value="F:methylated-DNA-[protein]-cysteine S-methyltransferase activity"/>
    <property type="evidence" value="ECO:0007669"/>
    <property type="project" value="UniProtKB-EC"/>
</dbReference>
<sequence length="106" mass="11308">MQASAPDANWQAICAAVAAIPPGRVASYGQVALLAGLPGRARLVGRVLSHLPPGSEVPWQRVVNARGEISLSDRAAARQRRLLEAEGVCFNVRGRIDLRQFGVIGR</sequence>
<dbReference type="CDD" id="cd06445">
    <property type="entry name" value="ATase"/>
    <property type="match status" value="1"/>
</dbReference>
<dbReference type="PANTHER" id="PTHR42942">
    <property type="entry name" value="6-O-METHYLGUANINE DNA METHYLTRANSFERASE"/>
    <property type="match status" value="1"/>
</dbReference>
<dbReference type="Proteomes" id="UP000238823">
    <property type="component" value="Unassembled WGS sequence"/>
</dbReference>
<dbReference type="OrthoDB" id="9132167at2"/>
<dbReference type="GO" id="GO:0006281">
    <property type="term" value="P:DNA repair"/>
    <property type="evidence" value="ECO:0007669"/>
    <property type="project" value="InterPro"/>
</dbReference>
<evidence type="ECO:0000256" key="1">
    <source>
        <dbReference type="ARBA" id="ARBA00022763"/>
    </source>
</evidence>
<dbReference type="InterPro" id="IPR036217">
    <property type="entry name" value="MethylDNA_cys_MeTrfase_DNAb"/>
</dbReference>
<accession>A0A2S9YTI8</accession>
<reference evidence="3 4" key="1">
    <citation type="submission" date="2018-03" db="EMBL/GenBank/DDBJ databases">
        <title>Draft Genome Sequences of the Obligatory Marine Myxobacteria Enhygromyxa salina SWB007.</title>
        <authorList>
            <person name="Poehlein A."/>
            <person name="Moghaddam J.A."/>
            <person name="Harms H."/>
            <person name="Alanjari M."/>
            <person name="Koenig G.M."/>
            <person name="Daniel R."/>
            <person name="Schaeberle T.F."/>
        </authorList>
    </citation>
    <scope>NUCLEOTIDE SEQUENCE [LARGE SCALE GENOMIC DNA]</scope>
    <source>
        <strain evidence="3 4">SWB007</strain>
    </source>
</reference>
<dbReference type="EC" id="2.1.1.63" evidence="3"/>
<dbReference type="RefSeq" id="WP_106088741.1">
    <property type="nucleotide sequence ID" value="NZ_PVNL01000041.1"/>
</dbReference>
<dbReference type="SUPFAM" id="SSF46767">
    <property type="entry name" value="Methylated DNA-protein cysteine methyltransferase, C-terminal domain"/>
    <property type="match status" value="1"/>
</dbReference>
<evidence type="ECO:0000313" key="3">
    <source>
        <dbReference type="EMBL" id="PRQ08427.1"/>
    </source>
</evidence>
<dbReference type="InterPro" id="IPR014048">
    <property type="entry name" value="MethylDNA_cys_MeTrfase_DNA-bd"/>
</dbReference>
<comment type="caution">
    <text evidence="3">The sequence shown here is derived from an EMBL/GenBank/DDBJ whole genome shotgun (WGS) entry which is preliminary data.</text>
</comment>
<dbReference type="Gene3D" id="1.10.10.10">
    <property type="entry name" value="Winged helix-like DNA-binding domain superfamily/Winged helix DNA-binding domain"/>
    <property type="match status" value="1"/>
</dbReference>
<name>A0A2S9YTI8_9BACT</name>
<dbReference type="PANTHER" id="PTHR42942:SF1">
    <property type="entry name" value="ALKYLTRANSFERASE-LIKE PROTEIN 1"/>
    <property type="match status" value="1"/>
</dbReference>
<dbReference type="GO" id="GO:0032259">
    <property type="term" value="P:methylation"/>
    <property type="evidence" value="ECO:0007669"/>
    <property type="project" value="UniProtKB-KW"/>
</dbReference>
<dbReference type="Pfam" id="PF01035">
    <property type="entry name" value="DNA_binding_1"/>
    <property type="match status" value="1"/>
</dbReference>
<evidence type="ECO:0000259" key="2">
    <source>
        <dbReference type="Pfam" id="PF01035"/>
    </source>
</evidence>
<organism evidence="3 4">
    <name type="scientific">Enhygromyxa salina</name>
    <dbReference type="NCBI Taxonomy" id="215803"/>
    <lineage>
        <taxon>Bacteria</taxon>
        <taxon>Pseudomonadati</taxon>
        <taxon>Myxococcota</taxon>
        <taxon>Polyangia</taxon>
        <taxon>Nannocystales</taxon>
        <taxon>Nannocystaceae</taxon>
        <taxon>Enhygromyxa</taxon>
    </lineage>
</organism>
<keyword evidence="3" id="KW-0489">Methyltransferase</keyword>
<evidence type="ECO:0000313" key="4">
    <source>
        <dbReference type="Proteomes" id="UP000238823"/>
    </source>
</evidence>
<proteinExistence type="predicted"/>
<dbReference type="EMBL" id="PVNL01000041">
    <property type="protein sequence ID" value="PRQ08427.1"/>
    <property type="molecule type" value="Genomic_DNA"/>
</dbReference>
<keyword evidence="3" id="KW-0808">Transferase</keyword>